<dbReference type="RefSeq" id="YP_010755292.1">
    <property type="nucleotide sequence ID" value="NC_073468.1"/>
</dbReference>
<evidence type="ECO:0000256" key="1">
    <source>
        <dbReference type="SAM" id="MobiDB-lite"/>
    </source>
</evidence>
<feature type="region of interest" description="Disordered" evidence="1">
    <location>
        <begin position="1"/>
        <end position="25"/>
    </location>
</feature>
<name>A0AAE9C303_9CAUD</name>
<dbReference type="Proteomes" id="UP000827768">
    <property type="component" value="Segment"/>
</dbReference>
<dbReference type="KEGG" id="vg:80019943"/>
<organism evidence="3 4">
    <name type="scientific">Microbacterium phage Pumpernickel</name>
    <dbReference type="NCBI Taxonomy" id="2885983"/>
    <lineage>
        <taxon>Viruses</taxon>
        <taxon>Duplodnaviria</taxon>
        <taxon>Heunggongvirae</taxon>
        <taxon>Uroviricota</taxon>
        <taxon>Caudoviricetes</taxon>
        <taxon>Pumpernickelvirus</taxon>
        <taxon>Pumpernickelvirus pumpernickel</taxon>
    </lineage>
</organism>
<dbReference type="EMBL" id="OK040790">
    <property type="protein sequence ID" value="UDL16052.1"/>
    <property type="molecule type" value="Genomic_DNA"/>
</dbReference>
<evidence type="ECO:0000313" key="4">
    <source>
        <dbReference type="Proteomes" id="UP000827768"/>
    </source>
</evidence>
<protein>
    <submittedName>
        <fullName evidence="3">Uncharacterized protein</fullName>
    </submittedName>
</protein>
<accession>A0AAE9C303</accession>
<gene>
    <name evidence="3" type="primary">302</name>
    <name evidence="2" type="synonym">1</name>
    <name evidence="2" type="ORF">SEA_PUMPERNICKEL_1</name>
    <name evidence="3" type="ORF">SEA_PUMPERNICKEL_302</name>
</gene>
<proteinExistence type="predicted"/>
<evidence type="ECO:0000313" key="3">
    <source>
        <dbReference type="EMBL" id="UDL16052.1"/>
    </source>
</evidence>
<dbReference type="GeneID" id="80019943"/>
<keyword evidence="4" id="KW-1185">Reference proteome</keyword>
<dbReference type="EMBL" id="OK040790">
    <property type="protein sequence ID" value="UDL15792.1"/>
    <property type="molecule type" value="Genomic_DNA"/>
</dbReference>
<sequence>MSEIVPAEPEETGPSGEPQIEAPPSLLPDLTEWGIEEIERGVCEDTFGNRRAIKQNKASWIPVFDTNGYPTPYIQVVSSEMHQRAKATERISILSDPQDMDSDYITGFSLLLESRAPEIVPTWVLRITRNFQKLEDEREALGPDAAALDSRLVYPPGRCNARKADGTRCWGWHNGTTDMDFLCRIHAKSHSGNKRPLYGPSQKQIAHNRLASGLVGAVEVIEELMVSSTDERVRLAAAKEWLEKGGMKEAIQIEQKVEHKGEDAAAILLNRLADLKKGHDDKIDLLKELEARHGAGEIEDAEVIEDE</sequence>
<evidence type="ECO:0000313" key="2">
    <source>
        <dbReference type="EMBL" id="UDL15792.1"/>
    </source>
</evidence>
<reference evidence="3" key="1">
    <citation type="submission" date="2021-09" db="EMBL/GenBank/DDBJ databases">
        <authorList>
            <person name="Andersen S.H."/>
            <person name="Beall E.A."/>
            <person name="Cappelle B."/>
            <person name="Falteisek K.J."/>
            <person name="Fenske B.A."/>
            <person name="Gansluckner N.W."/>
            <person name="Gilbertson S.M."/>
            <person name="Krings K.J."/>
            <person name="Mobeck M."/>
            <person name="Odeku J.O."/>
            <person name="Poncelet M.E."/>
            <person name="Rohr J.R."/>
            <person name="Rolands L."/>
            <person name="Whipple C.D."/>
            <person name="Whipple E.M."/>
            <person name="Spring A.M."/>
            <person name="Klyczek K."/>
            <person name="Garlena R.A."/>
            <person name="Russell D.A."/>
            <person name="Pope W.H."/>
            <person name="Jacobs-Sera D."/>
            <person name="Hatfull G.F."/>
        </authorList>
    </citation>
    <scope>NUCLEOTIDE SEQUENCE</scope>
</reference>